<dbReference type="InterPro" id="IPR029453">
    <property type="entry name" value="Rictor_IV"/>
</dbReference>
<dbReference type="OrthoDB" id="271111at2759"/>
<dbReference type="GO" id="GO:0031932">
    <property type="term" value="C:TORC2 complex"/>
    <property type="evidence" value="ECO:0007669"/>
    <property type="project" value="InterPro"/>
</dbReference>
<dbReference type="Pfam" id="PF14666">
    <property type="entry name" value="RICTOR_M"/>
    <property type="match status" value="1"/>
</dbReference>
<feature type="domain" description="Rapamycin-insensitive companion of mTOR N-terminal" evidence="3">
    <location>
        <begin position="1"/>
        <end position="328"/>
    </location>
</feature>
<dbReference type="OMA" id="PEWYQTF"/>
<accession>A0A139AZE9</accession>
<dbReference type="Pfam" id="PF14668">
    <property type="entry name" value="RICTOR_V"/>
    <property type="match status" value="1"/>
</dbReference>
<keyword evidence="6" id="KW-1185">Reference proteome</keyword>
<evidence type="ECO:0000259" key="2">
    <source>
        <dbReference type="SMART" id="SM01307"/>
    </source>
</evidence>
<organism evidence="5 6">
    <name type="scientific">Gonapodya prolifera (strain JEL478)</name>
    <name type="common">Monoblepharis prolifera</name>
    <dbReference type="NCBI Taxonomy" id="1344416"/>
    <lineage>
        <taxon>Eukaryota</taxon>
        <taxon>Fungi</taxon>
        <taxon>Fungi incertae sedis</taxon>
        <taxon>Chytridiomycota</taxon>
        <taxon>Chytridiomycota incertae sedis</taxon>
        <taxon>Monoblepharidomycetes</taxon>
        <taxon>Monoblepharidales</taxon>
        <taxon>Gonapodyaceae</taxon>
        <taxon>Gonapodya</taxon>
    </lineage>
</organism>
<dbReference type="AlphaFoldDB" id="A0A139AZE9"/>
<dbReference type="SMART" id="SM01307">
    <property type="entry name" value="RICTOR_M"/>
    <property type="match status" value="1"/>
</dbReference>
<dbReference type="EMBL" id="KQ965731">
    <property type="protein sequence ID" value="KXS22111.1"/>
    <property type="molecule type" value="Genomic_DNA"/>
</dbReference>
<name>A0A139AZE9_GONPJ</name>
<proteinExistence type="inferred from homology"/>
<feature type="domain" description="Rapamycin-insensitive companion of mTOR" evidence="4">
    <location>
        <begin position="821"/>
        <end position="877"/>
    </location>
</feature>
<dbReference type="InterPro" id="IPR028267">
    <property type="entry name" value="Pianissimo_N"/>
</dbReference>
<dbReference type="Proteomes" id="UP000070544">
    <property type="component" value="Unassembled WGS sequence"/>
</dbReference>
<comment type="similarity">
    <text evidence="1">Belongs to the RICTOR family.</text>
</comment>
<sequence>MGKPSVIAQKRSRSIRLFLIDPTREVRAAAFRSLRYMLVSPQILRIILDLHIDLLILRAVTRDTRNDVEREQALKLIRTMVDRTREWRSFPRSFIRLLVSAAEQPDEKLRDICVETLCELAFRDTPIFAQSGGMKALFWSLADSPSDLCESILMAIVVVLDREETRQYIKAGVDVDTIVSPITNSLGSLPSDEQLQQAARSLLYLVKTWTGLIYLCLDDKRVVKAVLEAARLPSVEVRTVVLDMLFEIFLPRRSDGAEDSMEPNARPSLYFPPVFCFNNYMAVVLVVFIESKIFDALIEIIQDVNKDVSYKATILVGELLDLCGRLLPKSYGDSVFSLPSLFDVASDFREEGRRHTATAALAHIDDRRRVKETNFGCFSTSTTNNAFTGSRPRKKSTGQVEHVKIRVGMQIDEDRFRLLISNTGILAIKDYTKWNWDAIMELVQGPLYNAKRLEDTLRNTKLVKRLLAFFRPANRQFSSIPKSKARLQPAKYVRIGSEVLSVLVSNPEGARYLLEDPLLGQIAQCLMQLDPFGNKLYNASMPPQAEPIFSRERIEKTMSAYYFTLLGNLSRSPEGIGVLERFKIFDLFYHMTELKSRDDIAKAIITNLDYRIDGHSRILLSKVLTCGYKPMRYFATRHLRYVARSQTNEFKEWGIRLLITQLYDPSIHVREMAVKVLDEACSNRENLDMMIQLRPTLDHLGTTGVALLLRCLSTSTGFSYLSELKFIESQMDQWFEKGNLHYVTQLELSLASAVMGYSSTTEDSSTELVEDTTGTVLPHFYGELTKTAFGCELLRKKEHFVRFVEYIRRRPADVDLSIEEVSKLKSVLWAVGHVGSNLSGFSFLDEADVLKDIVALCETSPVLSIRGRALEYFDWQVVSNASYQCTGLCVPRDFSKFLTLRSCQYLGSVADNSSTSGIALDNYEPLVQEVLKSVGDMPNHILATAASKTIARQVIRHDHPDIFTRVDVYLDVMDLLSTYSYRMTARRYLAELFGNFEFNEHCFAAMDAMRIMT</sequence>
<dbReference type="SMART" id="SM01303">
    <property type="entry name" value="RasGEF_N_2"/>
    <property type="match status" value="1"/>
</dbReference>
<dbReference type="PANTHER" id="PTHR13298">
    <property type="entry name" value="CYTOSOLIC REGULATOR PIANISSIMO"/>
    <property type="match status" value="1"/>
</dbReference>
<protein>
    <submittedName>
        <fullName evidence="5">ARM repeat-containing protein</fullName>
    </submittedName>
</protein>
<dbReference type="InterPro" id="IPR028268">
    <property type="entry name" value="Pianissimo_fam"/>
</dbReference>
<gene>
    <name evidence="5" type="ORF">M427DRAFT_92952</name>
</gene>
<evidence type="ECO:0000313" key="6">
    <source>
        <dbReference type="Proteomes" id="UP000070544"/>
    </source>
</evidence>
<dbReference type="Pfam" id="PF14664">
    <property type="entry name" value="RICTOR_N"/>
    <property type="match status" value="1"/>
</dbReference>
<evidence type="ECO:0000256" key="1">
    <source>
        <dbReference type="ARBA" id="ARBA00008878"/>
    </source>
</evidence>
<dbReference type="STRING" id="1344416.A0A139AZE9"/>
<dbReference type="InterPro" id="IPR029451">
    <property type="entry name" value="RICTOR_M"/>
</dbReference>
<dbReference type="SMART" id="SM01310">
    <property type="entry name" value="RICTOR_V"/>
    <property type="match status" value="1"/>
</dbReference>
<dbReference type="Gene3D" id="1.25.10.10">
    <property type="entry name" value="Leucine-rich Repeat Variant"/>
    <property type="match status" value="1"/>
</dbReference>
<dbReference type="SUPFAM" id="SSF48371">
    <property type="entry name" value="ARM repeat"/>
    <property type="match status" value="2"/>
</dbReference>
<feature type="domain" description="Rapamycin-insensitive companion of mTOR middle" evidence="2">
    <location>
        <begin position="411"/>
        <end position="645"/>
    </location>
</feature>
<dbReference type="InterPro" id="IPR016024">
    <property type="entry name" value="ARM-type_fold"/>
</dbReference>
<dbReference type="InterPro" id="IPR029452">
    <property type="entry name" value="RICTOR_V"/>
</dbReference>
<reference evidence="5 6" key="1">
    <citation type="journal article" date="2015" name="Genome Biol. Evol.">
        <title>Phylogenomic analyses indicate that early fungi evolved digesting cell walls of algal ancestors of land plants.</title>
        <authorList>
            <person name="Chang Y."/>
            <person name="Wang S."/>
            <person name="Sekimoto S."/>
            <person name="Aerts A.L."/>
            <person name="Choi C."/>
            <person name="Clum A."/>
            <person name="LaButti K.M."/>
            <person name="Lindquist E.A."/>
            <person name="Yee Ngan C."/>
            <person name="Ohm R.A."/>
            <person name="Salamov A.A."/>
            <person name="Grigoriev I.V."/>
            <person name="Spatafora J.W."/>
            <person name="Berbee M.L."/>
        </authorList>
    </citation>
    <scope>NUCLEOTIDE SEQUENCE [LARGE SCALE GENOMIC DNA]</scope>
    <source>
        <strain evidence="5 6">JEL478</strain>
    </source>
</reference>
<dbReference type="SMART" id="SM01308">
    <property type="entry name" value="RICTOR_N"/>
    <property type="match status" value="1"/>
</dbReference>
<evidence type="ECO:0000259" key="3">
    <source>
        <dbReference type="SMART" id="SM01308"/>
    </source>
</evidence>
<evidence type="ECO:0000259" key="4">
    <source>
        <dbReference type="SMART" id="SM01310"/>
    </source>
</evidence>
<dbReference type="PANTHER" id="PTHR13298:SF11">
    <property type="entry name" value="RAPAMYCIN-INSENSITIVE COMPANION OF MTOR"/>
    <property type="match status" value="1"/>
</dbReference>
<dbReference type="Pfam" id="PF14663">
    <property type="entry name" value="RasGEF_N_2"/>
    <property type="match status" value="1"/>
</dbReference>
<dbReference type="InterPro" id="IPR011989">
    <property type="entry name" value="ARM-like"/>
</dbReference>
<evidence type="ECO:0000313" key="5">
    <source>
        <dbReference type="EMBL" id="KXS22111.1"/>
    </source>
</evidence>
<dbReference type="GO" id="GO:0038203">
    <property type="term" value="P:TORC2 signaling"/>
    <property type="evidence" value="ECO:0007669"/>
    <property type="project" value="TreeGrafter"/>
</dbReference>